<keyword evidence="2" id="KW-0496">Mitochondrion</keyword>
<reference evidence="2" key="1">
    <citation type="submission" date="2017-12" db="EMBL/GenBank/DDBJ databases">
        <authorList>
            <person name="An J."/>
        </authorList>
    </citation>
    <scope>NUCLEOTIDE SEQUENCE</scope>
</reference>
<organism evidence="2">
    <name type="scientific">Pleurocryptella fimbriata</name>
    <dbReference type="NCBI Taxonomy" id="2480055"/>
    <lineage>
        <taxon>Eukaryota</taxon>
        <taxon>Metazoa</taxon>
        <taxon>Ecdysozoa</taxon>
        <taxon>Arthropoda</taxon>
        <taxon>Crustacea</taxon>
        <taxon>Multicrustacea</taxon>
        <taxon>Malacostraca</taxon>
        <taxon>Eumalacostraca</taxon>
        <taxon>Peracarida</taxon>
        <taxon>Isopoda</taxon>
        <taxon>Epicaridea</taxon>
        <taxon>Bopyridoidea</taxon>
        <taxon>Bopyridae</taxon>
        <taxon>Pleurocryptella</taxon>
    </lineage>
</organism>
<geneLocation type="mitochondrion" evidence="2"/>
<feature type="transmembrane region" description="Helical" evidence="1">
    <location>
        <begin position="6"/>
        <end position="23"/>
    </location>
</feature>
<dbReference type="AlphaFoldDB" id="A0A8K1Y3K6"/>
<keyword evidence="1" id="KW-0472">Membrane</keyword>
<keyword evidence="1" id="KW-1133">Transmembrane helix</keyword>
<proteinExistence type="predicted"/>
<dbReference type="Gene3D" id="1.10.287.3510">
    <property type="match status" value="1"/>
</dbReference>
<gene>
    <name evidence="2" type="primary">NAD4L</name>
</gene>
<evidence type="ECO:0000313" key="2">
    <source>
        <dbReference type="EMBL" id="AYQ22955.1"/>
    </source>
</evidence>
<sequence>MNSVVLNPLLFYFLIFVSSMISFSLNWTHLLSALVLLEFMVISLYASLSSLMSLKTLTEFDSLVFLTIAVCEGVLGVSVLIMLVRSSGNELLSTQTVMKW</sequence>
<name>A0A8K1Y3K6_9CRUS</name>
<protein>
    <submittedName>
        <fullName evidence="2">NADH dehydrogenase subunit 4L</fullName>
    </submittedName>
</protein>
<evidence type="ECO:0000256" key="1">
    <source>
        <dbReference type="SAM" id="Phobius"/>
    </source>
</evidence>
<accession>A0A8K1Y3K6</accession>
<dbReference type="EMBL" id="MG729628">
    <property type="protein sequence ID" value="AYQ22955.1"/>
    <property type="molecule type" value="Genomic_DNA"/>
</dbReference>
<feature type="transmembrane region" description="Helical" evidence="1">
    <location>
        <begin position="30"/>
        <end position="51"/>
    </location>
</feature>
<feature type="transmembrane region" description="Helical" evidence="1">
    <location>
        <begin position="63"/>
        <end position="84"/>
    </location>
</feature>
<keyword evidence="1" id="KW-0812">Transmembrane</keyword>